<dbReference type="OrthoDB" id="1585644at2759"/>
<evidence type="ECO:0000256" key="2">
    <source>
        <dbReference type="ARBA" id="ARBA00004603"/>
    </source>
</evidence>
<evidence type="ECO:0000256" key="6">
    <source>
        <dbReference type="ARBA" id="ARBA00023136"/>
    </source>
</evidence>
<dbReference type="SMART" id="SM00726">
    <property type="entry name" value="UIM"/>
    <property type="match status" value="4"/>
</dbReference>
<evidence type="ECO:0000313" key="11">
    <source>
        <dbReference type="Proteomes" id="UP000085678"/>
    </source>
</evidence>
<name>A0A1S3K248_LINAN</name>
<evidence type="ECO:0000256" key="4">
    <source>
        <dbReference type="ARBA" id="ARBA00022737"/>
    </source>
</evidence>
<evidence type="ECO:0000256" key="8">
    <source>
        <dbReference type="PROSITE-ProRule" id="PRU00023"/>
    </source>
</evidence>
<dbReference type="GO" id="GO:0002091">
    <property type="term" value="P:negative regulation of receptor internalization"/>
    <property type="evidence" value="ECO:0007669"/>
    <property type="project" value="UniProtKB-ARBA"/>
</dbReference>
<dbReference type="PROSITE" id="PS50297">
    <property type="entry name" value="ANK_REP_REGION"/>
    <property type="match status" value="1"/>
</dbReference>
<keyword evidence="3" id="KW-1003">Cell membrane</keyword>
<comment type="subcellular location">
    <subcellularLocation>
        <location evidence="1">Cell membrane</location>
    </subcellularLocation>
    <subcellularLocation>
        <location evidence="2">Late endosome</location>
    </subcellularLocation>
</comment>
<keyword evidence="11" id="KW-1185">Reference proteome</keyword>
<dbReference type="InterPro" id="IPR021832">
    <property type="entry name" value="ANKRD13"/>
</dbReference>
<dbReference type="SUPFAM" id="SSF48403">
    <property type="entry name" value="Ankyrin repeat"/>
    <property type="match status" value="1"/>
</dbReference>
<sequence length="610" mass="69266">MSEKSIRQDFPIHWLVWHNEFRSLDQELSKNDTEIHLEKLDPRGRTPLHLSVTLGHIESARVLLRKGANANAENKQNWTVLQEAVSTGDPELVQLILQHRDFQRFTTRTEGIPGLLETLKEAPDFYVEMRWEFASWVPLVSRMCPSDTYKVYKSGANVRIDTTLLGFDNMSWQRGSRSFIFRGQHNEATVMEVDHDIRQVYTETMRVLPSPPDPTALTPSEDAVVSRLTSPIVTTYLDTHKIAFERNKTGIWGWRSDKVENVNGYECKVFSATNVEVLTKTRTEHLTEEDKKETKKLSRTPLESFLGMAEIENSKAQGATNGDVTTQSNNPCSISPLEYFNSMIDLQGKDIGRPKEQSVKVQKFKATLSLCESFPLSLQEQVVPIIDIMAQNNAHFKKLKDFITLTLPAGFPVKIEIPLFHVLNAKITFGNIYANTEAVPGVTSIKDTSPMTCVVDESVFDVPPGYVIQGEGHMDNRYQDEDDALLQFAIQQSLLESGSENDQVTFYEALMKSPPGPTAGYKTLEERQLQRALAASLSISHQPGESLSQDSVPEEDICRPYPRTQPEDPMDQQLRLALEMSQKQQAEDERRRMQEDEELQRILQLSMTEK</sequence>
<organism evidence="11 12">
    <name type="scientific">Lingula anatina</name>
    <name type="common">Brachiopod</name>
    <name type="synonym">Lingula unguis</name>
    <dbReference type="NCBI Taxonomy" id="7574"/>
    <lineage>
        <taxon>Eukaryota</taxon>
        <taxon>Metazoa</taxon>
        <taxon>Spiralia</taxon>
        <taxon>Lophotrochozoa</taxon>
        <taxon>Brachiopoda</taxon>
        <taxon>Linguliformea</taxon>
        <taxon>Lingulata</taxon>
        <taxon>Lingulida</taxon>
        <taxon>Linguloidea</taxon>
        <taxon>Lingulidae</taxon>
        <taxon>Lingula</taxon>
    </lineage>
</organism>
<keyword evidence="8" id="KW-0040">ANK repeat</keyword>
<gene>
    <name evidence="12" type="primary">LOC106178100</name>
</gene>
<dbReference type="PANTHER" id="PTHR12447:SF31">
    <property type="entry name" value="LD31969P"/>
    <property type="match status" value="1"/>
</dbReference>
<evidence type="ECO:0000256" key="7">
    <source>
        <dbReference type="ARBA" id="ARBA00024956"/>
    </source>
</evidence>
<feature type="compositionally biased region" description="Polar residues" evidence="9">
    <location>
        <begin position="538"/>
        <end position="551"/>
    </location>
</feature>
<dbReference type="SMART" id="SM00248">
    <property type="entry name" value="ANK"/>
    <property type="match status" value="2"/>
</dbReference>
<reference evidence="12" key="1">
    <citation type="submission" date="2025-08" db="UniProtKB">
        <authorList>
            <consortium name="RefSeq"/>
        </authorList>
    </citation>
    <scope>IDENTIFICATION</scope>
    <source>
        <tissue evidence="12">Gonads</tissue>
    </source>
</reference>
<evidence type="ECO:0000256" key="5">
    <source>
        <dbReference type="ARBA" id="ARBA00022753"/>
    </source>
</evidence>
<evidence type="ECO:0000256" key="1">
    <source>
        <dbReference type="ARBA" id="ARBA00004236"/>
    </source>
</evidence>
<feature type="region of interest" description="Disordered" evidence="9">
    <location>
        <begin position="538"/>
        <end position="573"/>
    </location>
</feature>
<dbReference type="AlphaFoldDB" id="A0A1S3K248"/>
<proteinExistence type="predicted"/>
<dbReference type="RefSeq" id="XP_013416592.1">
    <property type="nucleotide sequence ID" value="XM_013561138.1"/>
</dbReference>
<evidence type="ECO:0000259" key="10">
    <source>
        <dbReference type="Pfam" id="PF11904"/>
    </source>
</evidence>
<dbReference type="GO" id="GO:0005770">
    <property type="term" value="C:late endosome"/>
    <property type="evidence" value="ECO:0007669"/>
    <property type="project" value="UniProtKB-SubCell"/>
</dbReference>
<dbReference type="Pfam" id="PF23625">
    <property type="entry name" value="UIM_2"/>
    <property type="match status" value="4"/>
</dbReference>
<keyword evidence="5" id="KW-0967">Endosome</keyword>
<dbReference type="FunFam" id="1.25.40.20:FF:000057">
    <property type="entry name" value="Ankyrin repeat domain-containing protein 13B"/>
    <property type="match status" value="1"/>
</dbReference>
<dbReference type="PANTHER" id="PTHR12447">
    <property type="entry name" value="ANKYRIN REPEAT DOMAIN-CONTAINING PROTEIN 13"/>
    <property type="match status" value="1"/>
</dbReference>
<dbReference type="Pfam" id="PF11904">
    <property type="entry name" value="ANKRD13_C"/>
    <property type="match status" value="1"/>
</dbReference>
<evidence type="ECO:0000256" key="9">
    <source>
        <dbReference type="SAM" id="MobiDB-lite"/>
    </source>
</evidence>
<dbReference type="InterPro" id="IPR002110">
    <property type="entry name" value="Ankyrin_rpt"/>
</dbReference>
<accession>A0A1S3K248</accession>
<dbReference type="PROSITE" id="PS50330">
    <property type="entry name" value="UIM"/>
    <property type="match status" value="1"/>
</dbReference>
<dbReference type="Gene3D" id="1.25.40.20">
    <property type="entry name" value="Ankyrin repeat-containing domain"/>
    <property type="match status" value="1"/>
</dbReference>
<dbReference type="InterPro" id="IPR055285">
    <property type="entry name" value="ANKRD13_C"/>
</dbReference>
<evidence type="ECO:0000256" key="3">
    <source>
        <dbReference type="ARBA" id="ARBA00022475"/>
    </source>
</evidence>
<dbReference type="InterPro" id="IPR036770">
    <property type="entry name" value="Ankyrin_rpt-contain_sf"/>
</dbReference>
<dbReference type="GO" id="GO:0140036">
    <property type="term" value="F:ubiquitin-modified protein reader activity"/>
    <property type="evidence" value="ECO:0007669"/>
    <property type="project" value="UniProtKB-ARBA"/>
</dbReference>
<dbReference type="Pfam" id="PF12796">
    <property type="entry name" value="Ank_2"/>
    <property type="match status" value="1"/>
</dbReference>
<keyword evidence="6" id="KW-0472">Membrane</keyword>
<protein>
    <submittedName>
        <fullName evidence="12">Ankyrin repeat domain-containing protein 13D isoform X2</fullName>
    </submittedName>
</protein>
<dbReference type="InterPro" id="IPR003903">
    <property type="entry name" value="UIM_dom"/>
</dbReference>
<dbReference type="GeneID" id="106178100"/>
<evidence type="ECO:0000313" key="12">
    <source>
        <dbReference type="RefSeq" id="XP_013416592.1"/>
    </source>
</evidence>
<dbReference type="GO" id="GO:0005886">
    <property type="term" value="C:plasma membrane"/>
    <property type="evidence" value="ECO:0007669"/>
    <property type="project" value="UniProtKB-SubCell"/>
</dbReference>
<dbReference type="Proteomes" id="UP000085678">
    <property type="component" value="Unplaced"/>
</dbReference>
<keyword evidence="4" id="KW-0677">Repeat</keyword>
<feature type="domain" description="Ankyrin repeat" evidence="10">
    <location>
        <begin position="159"/>
        <end position="466"/>
    </location>
</feature>
<comment type="function">
    <text evidence="7">Ubiquitin-binding protein that specifically recognizes and binds 'Lys-63'-linked ubiquitin. Does not bind 'Lys-48'-linked ubiquitin. Positively regulates the internalization of ligand-activated EGFR by binding to the Ub moiety of ubiquitinated EGFR at the cell membrane.</text>
</comment>
<dbReference type="PROSITE" id="PS50088">
    <property type="entry name" value="ANK_REPEAT"/>
    <property type="match status" value="1"/>
</dbReference>
<feature type="repeat" description="ANK" evidence="8">
    <location>
        <begin position="43"/>
        <end position="75"/>
    </location>
</feature>